<dbReference type="Proteomes" id="UP001201262">
    <property type="component" value="Unassembled WGS sequence"/>
</dbReference>
<dbReference type="EMBL" id="JAJTJA010000009">
    <property type="protein sequence ID" value="KAH8693718.1"/>
    <property type="molecule type" value="Genomic_DNA"/>
</dbReference>
<protein>
    <submittedName>
        <fullName evidence="2">Uncharacterized protein</fullName>
    </submittedName>
</protein>
<evidence type="ECO:0000313" key="2">
    <source>
        <dbReference type="EMBL" id="KAH8693718.1"/>
    </source>
</evidence>
<comment type="caution">
    <text evidence="2">The sequence shown here is derived from an EMBL/GenBank/DDBJ whole genome shotgun (WGS) entry which is preliminary data.</text>
</comment>
<name>A0AAD4KKQ5_9EURO</name>
<evidence type="ECO:0000313" key="3">
    <source>
        <dbReference type="Proteomes" id="UP001201262"/>
    </source>
</evidence>
<gene>
    <name evidence="2" type="ORF">BGW36DRAFT_429752</name>
</gene>
<evidence type="ECO:0000256" key="1">
    <source>
        <dbReference type="SAM" id="MobiDB-lite"/>
    </source>
</evidence>
<proteinExistence type="predicted"/>
<feature type="region of interest" description="Disordered" evidence="1">
    <location>
        <begin position="425"/>
        <end position="451"/>
    </location>
</feature>
<accession>A0AAD4KKQ5</accession>
<dbReference type="RefSeq" id="XP_046069388.1">
    <property type="nucleotide sequence ID" value="XM_046220734.1"/>
</dbReference>
<organism evidence="2 3">
    <name type="scientific">Talaromyces proteolyticus</name>
    <dbReference type="NCBI Taxonomy" id="1131652"/>
    <lineage>
        <taxon>Eukaryota</taxon>
        <taxon>Fungi</taxon>
        <taxon>Dikarya</taxon>
        <taxon>Ascomycota</taxon>
        <taxon>Pezizomycotina</taxon>
        <taxon>Eurotiomycetes</taxon>
        <taxon>Eurotiomycetidae</taxon>
        <taxon>Eurotiales</taxon>
        <taxon>Trichocomaceae</taxon>
        <taxon>Talaromyces</taxon>
        <taxon>Talaromyces sect. Bacilispori</taxon>
    </lineage>
</organism>
<dbReference type="AlphaFoldDB" id="A0AAD4KKQ5"/>
<dbReference type="GeneID" id="70251021"/>
<sequence>MPYEEITNFYPDKGSSISSSIPSSKCAENAFTCTRPRCHCDAANREDPDATETVSLENRRHADYFYRPPVLGPLPGFCDSQNSPYADFHYEKLSKAEYCEQCQFCSVLSRWCGRPSALDLNCASVVDLNYTKMKLPNATWVQEPLIVNPAEIYGENTNPREPFLPAVFSHTISYPFPQELPVYDVDLSRDEWNRSMESIHNIHRCRTMPQRRAEKCQRLRLCKDVRGAKREDWAFEEGSLVIGIHPNFVDLPQQLIAPDEFELRYGEVYVVCRMFPDLWALCARLRMSECILPNRKSDTVGHGVENIKFLPLCAVTLAANFANFDRRYAEYRLRYPYATAFPYGGLRITPPMRQESIEASEEFFEFGYESLHMAGIVFDLCQPRATLPSNTDYAPLNLSIWEKIQELIPFSDAFGKSGTLRRGWRKSIPKETNQSATGSKNASDCPQDLSPNVSLENDIIYTEDKSVTHREEIDTVKANGRSRSLRSRRPVSKRKSVREFFFGTWRQRPLELLDTGNPVEEASQGNSS</sequence>
<dbReference type="InterPro" id="IPR006162">
    <property type="entry name" value="Ppantetheine_attach_site"/>
</dbReference>
<reference evidence="2" key="1">
    <citation type="submission" date="2021-12" db="EMBL/GenBank/DDBJ databases">
        <title>Convergent genome expansion in fungi linked to evolution of root-endophyte symbiosis.</title>
        <authorList>
            <consortium name="DOE Joint Genome Institute"/>
            <person name="Ke Y.-H."/>
            <person name="Bonito G."/>
            <person name="Liao H.-L."/>
            <person name="Looney B."/>
            <person name="Rojas-Flechas A."/>
            <person name="Nash J."/>
            <person name="Hameed K."/>
            <person name="Schadt C."/>
            <person name="Martin F."/>
            <person name="Crous P.W."/>
            <person name="Miettinen O."/>
            <person name="Magnuson J.K."/>
            <person name="Labbe J."/>
            <person name="Jacobson D."/>
            <person name="Doktycz M.J."/>
            <person name="Veneault-Fourrey C."/>
            <person name="Kuo A."/>
            <person name="Mondo S."/>
            <person name="Calhoun S."/>
            <person name="Riley R."/>
            <person name="Ohm R."/>
            <person name="LaButti K."/>
            <person name="Andreopoulos B."/>
            <person name="Pangilinan J."/>
            <person name="Nolan M."/>
            <person name="Tritt A."/>
            <person name="Clum A."/>
            <person name="Lipzen A."/>
            <person name="Daum C."/>
            <person name="Barry K."/>
            <person name="Grigoriev I.V."/>
            <person name="Vilgalys R."/>
        </authorList>
    </citation>
    <scope>NUCLEOTIDE SEQUENCE</scope>
    <source>
        <strain evidence="2">PMI_201</strain>
    </source>
</reference>
<keyword evidence="3" id="KW-1185">Reference proteome</keyword>
<dbReference type="PROSITE" id="PS00012">
    <property type="entry name" value="PHOSPHOPANTETHEINE"/>
    <property type="match status" value="1"/>
</dbReference>
<feature type="compositionally biased region" description="Polar residues" evidence="1">
    <location>
        <begin position="430"/>
        <end position="451"/>
    </location>
</feature>